<dbReference type="PROSITE" id="PS50835">
    <property type="entry name" value="IG_LIKE"/>
    <property type="match status" value="1"/>
</dbReference>
<dbReference type="InterPro" id="IPR013783">
    <property type="entry name" value="Ig-like_fold"/>
</dbReference>
<reference evidence="2 3" key="1">
    <citation type="journal article" date="2018" name="Sci. Rep.">
        <title>Genomic signatures of local adaptation to the degree of environmental predictability in rotifers.</title>
        <authorList>
            <person name="Franch-Gras L."/>
            <person name="Hahn C."/>
            <person name="Garcia-Roger E.M."/>
            <person name="Carmona M.J."/>
            <person name="Serra M."/>
            <person name="Gomez A."/>
        </authorList>
    </citation>
    <scope>NUCLEOTIDE SEQUENCE [LARGE SCALE GENOMIC DNA]</scope>
    <source>
        <strain evidence="2">HYR1</strain>
    </source>
</reference>
<organism evidence="2 3">
    <name type="scientific">Brachionus plicatilis</name>
    <name type="common">Marine rotifer</name>
    <name type="synonym">Brachionus muelleri</name>
    <dbReference type="NCBI Taxonomy" id="10195"/>
    <lineage>
        <taxon>Eukaryota</taxon>
        <taxon>Metazoa</taxon>
        <taxon>Spiralia</taxon>
        <taxon>Gnathifera</taxon>
        <taxon>Rotifera</taxon>
        <taxon>Eurotatoria</taxon>
        <taxon>Monogononta</taxon>
        <taxon>Pseudotrocha</taxon>
        <taxon>Ploima</taxon>
        <taxon>Brachionidae</taxon>
        <taxon>Brachionus</taxon>
    </lineage>
</organism>
<dbReference type="EMBL" id="REGN01005751">
    <property type="protein sequence ID" value="RNA12179.1"/>
    <property type="molecule type" value="Genomic_DNA"/>
</dbReference>
<dbReference type="Proteomes" id="UP000276133">
    <property type="component" value="Unassembled WGS sequence"/>
</dbReference>
<evidence type="ECO:0000259" key="1">
    <source>
        <dbReference type="PROSITE" id="PS50835"/>
    </source>
</evidence>
<dbReference type="AlphaFoldDB" id="A0A3M7QLN2"/>
<accession>A0A3M7QLN2</accession>
<protein>
    <recommendedName>
        <fullName evidence="1">Ig-like domain-containing protein</fullName>
    </recommendedName>
</protein>
<evidence type="ECO:0000313" key="2">
    <source>
        <dbReference type="EMBL" id="RNA12179.1"/>
    </source>
</evidence>
<evidence type="ECO:0000313" key="3">
    <source>
        <dbReference type="Proteomes" id="UP000276133"/>
    </source>
</evidence>
<dbReference type="Gene3D" id="2.60.40.10">
    <property type="entry name" value="Immunoglobulins"/>
    <property type="match status" value="1"/>
</dbReference>
<dbReference type="InterPro" id="IPR007110">
    <property type="entry name" value="Ig-like_dom"/>
</dbReference>
<comment type="caution">
    <text evidence="2">The sequence shown here is derived from an EMBL/GenBank/DDBJ whole genome shotgun (WGS) entry which is preliminary data.</text>
</comment>
<proteinExistence type="predicted"/>
<gene>
    <name evidence="2" type="ORF">BpHYR1_028098</name>
</gene>
<dbReference type="InterPro" id="IPR036179">
    <property type="entry name" value="Ig-like_dom_sf"/>
</dbReference>
<name>A0A3M7QLN2_BRAPC</name>
<dbReference type="SUPFAM" id="SSF48726">
    <property type="entry name" value="Immunoglobulin"/>
    <property type="match status" value="1"/>
</dbReference>
<keyword evidence="3" id="KW-1185">Reference proteome</keyword>
<sequence>MKNIDCDFILGLQHVSNERLNIALLDTVIANLEKKIKNSNEFSCWPHTNFSFFWKPICQFRFSDPVIAEGGTKFELFCNINDTTDINLQWIRSLNKTINQPFFVESSSLINITNDAKTLVFNNIGVLDEEYFACIYRNTTTNRFVVVNSYEIFVKGDLIDFYLESKHTFLLNSFKTIFSQFLPTATINDIFLYFRALINCEGLIGSFQNVIKCSPKNVIICIITRIKGSFYKEIALFLIESSDAAKLAAKKTLSKQSNLVECGICGEFMKNEKGRLFLSRNM</sequence>
<feature type="domain" description="Ig-like" evidence="1">
    <location>
        <begin position="56"/>
        <end position="146"/>
    </location>
</feature>